<evidence type="ECO:0000313" key="2">
    <source>
        <dbReference type="EMBL" id="NYS26757.1"/>
    </source>
</evidence>
<sequence length="373" mass="40204">MIMISETDLTDLIDASPAIGVSFYLPTQTHGRETRQNPIMLKNLLSQARTQLDARDAGPDAEALLAPVVSLIEDHDFWQHQDHGLALFVSEAGLQSLKLPMPVPDLAIVGSGFHIAPLLPLFEPDANFVILTMTADAAQVWRANRFKMTPASVAGLPASLESLDEEPDYEGNLQSHGYGRPNTGGRDMAKTQVYGDSPEEWRKGRLVEYTRRTGRALATHLARDPLRVVVVADAEIGGQILKDEALAPLIAGFAEINPAALDDAALHAAACAVIQPVHDKAKDAALAHLDAMIGRADGGSCTDPEKLIDAARDGRIDQLFLSEAALIDADSDASSRDMRDRAAKLALRNGGIVWSVAQERLPEGRTMGATLRY</sequence>
<feature type="region of interest" description="Disordered" evidence="1">
    <location>
        <begin position="166"/>
        <end position="187"/>
    </location>
</feature>
<reference evidence="2 3" key="1">
    <citation type="journal article" date="2000" name="Arch. Microbiol.">
        <title>Rhodobaca bogoriensis gen. nov. and sp. nov., an alkaliphilic purple nonsulfur bacterium from African Rift Valley soda lakes.</title>
        <authorList>
            <person name="Milford A.D."/>
            <person name="Achenbach L.A."/>
            <person name="Jung D.O."/>
            <person name="Madigan M.T."/>
        </authorList>
    </citation>
    <scope>NUCLEOTIDE SEQUENCE [LARGE SCALE GENOMIC DNA]</scope>
    <source>
        <strain evidence="2 3">2376</strain>
    </source>
</reference>
<gene>
    <name evidence="2" type="ORF">HUK65_17415</name>
</gene>
<proteinExistence type="predicted"/>
<dbReference type="AlphaFoldDB" id="A0A7Z0I2H4"/>
<comment type="caution">
    <text evidence="2">The sequence shown here is derived from an EMBL/GenBank/DDBJ whole genome shotgun (WGS) entry which is preliminary data.</text>
</comment>
<protein>
    <submittedName>
        <fullName evidence="2">Uncharacterized protein</fullName>
    </submittedName>
</protein>
<keyword evidence="3" id="KW-1185">Reference proteome</keyword>
<organism evidence="2 3">
    <name type="scientific">Rhabdonatronobacter sediminivivens</name>
    <dbReference type="NCBI Taxonomy" id="2743469"/>
    <lineage>
        <taxon>Bacteria</taxon>
        <taxon>Pseudomonadati</taxon>
        <taxon>Pseudomonadota</taxon>
        <taxon>Alphaproteobacteria</taxon>
        <taxon>Rhodobacterales</taxon>
        <taxon>Paracoccaceae</taxon>
        <taxon>Rhabdonatronobacter</taxon>
    </lineage>
</organism>
<evidence type="ECO:0000313" key="3">
    <source>
        <dbReference type="Proteomes" id="UP000529417"/>
    </source>
</evidence>
<name>A0A7Z0I2H4_9RHOB</name>
<dbReference type="Pfam" id="PF18845">
    <property type="entry name" value="baeRF_family3"/>
    <property type="match status" value="1"/>
</dbReference>
<dbReference type="InterPro" id="IPR041289">
    <property type="entry name" value="Bact_RF_family3"/>
</dbReference>
<dbReference type="Proteomes" id="UP000529417">
    <property type="component" value="Unassembled WGS sequence"/>
</dbReference>
<evidence type="ECO:0000256" key="1">
    <source>
        <dbReference type="SAM" id="MobiDB-lite"/>
    </source>
</evidence>
<dbReference type="EMBL" id="JACBXS010000070">
    <property type="protein sequence ID" value="NYS26757.1"/>
    <property type="molecule type" value="Genomic_DNA"/>
</dbReference>
<accession>A0A7Z0I2H4</accession>